<gene>
    <name evidence="2" type="primary">LOC101857400</name>
</gene>
<dbReference type="PANTHER" id="PTHR14449:SF2">
    <property type="entry name" value="FANCONI ANEMIA GROUP F PROTEIN"/>
    <property type="match status" value="1"/>
</dbReference>
<organism evidence="1 2">
    <name type="scientific">Aplysia californica</name>
    <name type="common">California sea hare</name>
    <dbReference type="NCBI Taxonomy" id="6500"/>
    <lineage>
        <taxon>Eukaryota</taxon>
        <taxon>Metazoa</taxon>
        <taxon>Spiralia</taxon>
        <taxon>Lophotrochozoa</taxon>
        <taxon>Mollusca</taxon>
        <taxon>Gastropoda</taxon>
        <taxon>Heterobranchia</taxon>
        <taxon>Euthyneura</taxon>
        <taxon>Tectipleura</taxon>
        <taxon>Aplysiida</taxon>
        <taxon>Aplysioidea</taxon>
        <taxon>Aplysiidae</taxon>
        <taxon>Aplysia</taxon>
    </lineage>
</organism>
<keyword evidence="1" id="KW-1185">Reference proteome</keyword>
<dbReference type="RefSeq" id="XP_005096174.1">
    <property type="nucleotide sequence ID" value="XM_005096117.3"/>
</dbReference>
<dbReference type="Pfam" id="PF11107">
    <property type="entry name" value="FANCF"/>
    <property type="match status" value="1"/>
</dbReference>
<name>A0ABM0JL08_APLCA</name>
<evidence type="ECO:0000313" key="1">
    <source>
        <dbReference type="Proteomes" id="UP000694888"/>
    </source>
</evidence>
<dbReference type="GeneID" id="101857400"/>
<protein>
    <submittedName>
        <fullName evidence="2">Uncharacterized protein LOC101857400 isoform X1</fullName>
    </submittedName>
</protein>
<dbReference type="InterPro" id="IPR035428">
    <property type="entry name" value="FANCF"/>
</dbReference>
<dbReference type="Gene3D" id="1.25.40.490">
    <property type="match status" value="1"/>
</dbReference>
<accession>A0ABM0JL08</accession>
<proteinExistence type="predicted"/>
<reference evidence="2" key="1">
    <citation type="submission" date="2025-08" db="UniProtKB">
        <authorList>
            <consortium name="RefSeq"/>
        </authorList>
    </citation>
    <scope>IDENTIFICATION</scope>
</reference>
<dbReference type="PANTHER" id="PTHR14449">
    <property type="entry name" value="FANCONI ANEMIA GROUP F PROTEIN FANCF"/>
    <property type="match status" value="1"/>
</dbReference>
<sequence>MAALKILKNLYQYALIMKQSFSEDVKLWDAVSIRNAMKWADYAQEIHSLLKGGPFENDVDHKLCEMTLLKRPVSCLTLTVDSLGRAKEILTENLMSNPYLKGTVRHELITLLQNNPEDAQILQKVQKNLETARCDRDTVDRLLGALNSCPPIPSWLEVSGDRWPSLYQTKMLLQHLLHVCRYEEKEERLENYLVVLLDQVSENRGWDVATSLICLLCEEEDSNPECCSTVLKCTLGWLSRDLSDIDCERMLSSMSPAQAARAAASCEPFLQLYLRALSLWADRFLPFVDHLGRVTWRSPTSSSTSSDFTQHLEKLLQLSDVSPRARTDTLGLITGRVRDLEYSVWSHVCHTLLQTLKKG</sequence>
<dbReference type="Proteomes" id="UP000694888">
    <property type="component" value="Unplaced"/>
</dbReference>
<evidence type="ECO:0000313" key="2">
    <source>
        <dbReference type="RefSeq" id="XP_005096174.1"/>
    </source>
</evidence>
<dbReference type="InterPro" id="IPR038505">
    <property type="entry name" value="FANCF_C_sf"/>
</dbReference>